<name>A0A328DF43_9ASTE</name>
<keyword evidence="3" id="KW-1133">Transmembrane helix</keyword>
<gene>
    <name evidence="4" type="ORF">DM860_014997</name>
</gene>
<dbReference type="PANTHER" id="PTHR31234">
    <property type="entry name" value="LATE EMBRYOGENESIS ABUNDANT (LEA) HYDROXYPROLINE-RICH GLYCOPROTEIN FAMILY"/>
    <property type="match status" value="1"/>
</dbReference>
<dbReference type="PANTHER" id="PTHR31234:SF4">
    <property type="entry name" value="EXPRESSED PROTEIN"/>
    <property type="match status" value="1"/>
</dbReference>
<dbReference type="Proteomes" id="UP000249390">
    <property type="component" value="Unassembled WGS sequence"/>
</dbReference>
<dbReference type="Gene3D" id="2.60.40.1820">
    <property type="match status" value="1"/>
</dbReference>
<evidence type="ECO:0008006" key="6">
    <source>
        <dbReference type="Google" id="ProtNLM"/>
    </source>
</evidence>
<evidence type="ECO:0000256" key="1">
    <source>
        <dbReference type="ARBA" id="ARBA00004370"/>
    </source>
</evidence>
<dbReference type="EMBL" id="NQVE01000148">
    <property type="protein sequence ID" value="RAL44076.1"/>
    <property type="molecule type" value="Genomic_DNA"/>
</dbReference>
<dbReference type="InterPro" id="IPR044839">
    <property type="entry name" value="NDR1-like"/>
</dbReference>
<protein>
    <recommendedName>
        <fullName evidence="6">Late embryogenesis abundant protein LEA-2 subgroup domain-containing protein</fullName>
    </recommendedName>
</protein>
<keyword evidence="3" id="KW-0812">Transmembrane</keyword>
<organism evidence="4 5">
    <name type="scientific">Cuscuta australis</name>
    <dbReference type="NCBI Taxonomy" id="267555"/>
    <lineage>
        <taxon>Eukaryota</taxon>
        <taxon>Viridiplantae</taxon>
        <taxon>Streptophyta</taxon>
        <taxon>Embryophyta</taxon>
        <taxon>Tracheophyta</taxon>
        <taxon>Spermatophyta</taxon>
        <taxon>Magnoliopsida</taxon>
        <taxon>eudicotyledons</taxon>
        <taxon>Gunneridae</taxon>
        <taxon>Pentapetalae</taxon>
        <taxon>asterids</taxon>
        <taxon>lamiids</taxon>
        <taxon>Solanales</taxon>
        <taxon>Convolvulaceae</taxon>
        <taxon>Cuscuteae</taxon>
        <taxon>Cuscuta</taxon>
        <taxon>Cuscuta subgen. Grammica</taxon>
        <taxon>Cuscuta sect. Cleistogrammica</taxon>
    </lineage>
</organism>
<evidence type="ECO:0000256" key="2">
    <source>
        <dbReference type="ARBA" id="ARBA00023136"/>
    </source>
</evidence>
<comment type="caution">
    <text evidence="4">The sequence shown here is derived from an EMBL/GenBank/DDBJ whole genome shotgun (WGS) entry which is preliminary data.</text>
</comment>
<evidence type="ECO:0000256" key="3">
    <source>
        <dbReference type="SAM" id="Phobius"/>
    </source>
</evidence>
<dbReference type="GO" id="GO:0098542">
    <property type="term" value="P:defense response to other organism"/>
    <property type="evidence" value="ECO:0007669"/>
    <property type="project" value="InterPro"/>
</dbReference>
<proteinExistence type="predicted"/>
<evidence type="ECO:0000313" key="4">
    <source>
        <dbReference type="EMBL" id="RAL44076.1"/>
    </source>
</evidence>
<accession>A0A328DF43</accession>
<feature type="transmembrane region" description="Helical" evidence="3">
    <location>
        <begin position="37"/>
        <end position="61"/>
    </location>
</feature>
<keyword evidence="2 3" id="KW-0472">Membrane</keyword>
<evidence type="ECO:0000313" key="5">
    <source>
        <dbReference type="Proteomes" id="UP000249390"/>
    </source>
</evidence>
<sequence length="213" mass="23542">MSSSSSSSHTHKRTSWSFPSFSIQKYKEMDPKQRKRAVCLNIIAPCAAIVLIIGFLAWLLWPTDPEFTVVDHHIRDVNKDLFPPTLTFKMDVTVKVRNKSVYTFKYDSLNMTIRHDGNLLAVVEPTSGGGAIAGKAVSLVNATLDVDMIKIIKHSPSLIADLFTHLGAIPLVMQANVTNAKFGIGIFTPSYKSNITCEMNADVIEQEITDISC</sequence>
<dbReference type="AlphaFoldDB" id="A0A328DF43"/>
<keyword evidence="5" id="KW-1185">Reference proteome</keyword>
<dbReference type="SUPFAM" id="SSF117070">
    <property type="entry name" value="LEA14-like"/>
    <property type="match status" value="1"/>
</dbReference>
<dbReference type="GO" id="GO:0016020">
    <property type="term" value="C:membrane"/>
    <property type="evidence" value="ECO:0007669"/>
    <property type="project" value="UniProtKB-SubCell"/>
</dbReference>
<reference evidence="4 5" key="1">
    <citation type="submission" date="2018-06" db="EMBL/GenBank/DDBJ databases">
        <title>The Genome of Cuscuta australis (Dodder) Provides Insight into the Evolution of Plant Parasitism.</title>
        <authorList>
            <person name="Liu H."/>
        </authorList>
    </citation>
    <scope>NUCLEOTIDE SEQUENCE [LARGE SCALE GENOMIC DNA]</scope>
    <source>
        <strain evidence="5">cv. Yunnan</strain>
        <tissue evidence="4">Vines</tissue>
    </source>
</reference>
<comment type="subcellular location">
    <subcellularLocation>
        <location evidence="1">Membrane</location>
    </subcellularLocation>
</comment>